<evidence type="ECO:0000313" key="2">
    <source>
        <dbReference type="EMBL" id="MBW0526336.1"/>
    </source>
</evidence>
<proteinExistence type="predicted"/>
<dbReference type="AlphaFoldDB" id="A0A9Q3EQ64"/>
<keyword evidence="3" id="KW-1185">Reference proteome</keyword>
<organism evidence="2 3">
    <name type="scientific">Austropuccinia psidii MF-1</name>
    <dbReference type="NCBI Taxonomy" id="1389203"/>
    <lineage>
        <taxon>Eukaryota</taxon>
        <taxon>Fungi</taxon>
        <taxon>Dikarya</taxon>
        <taxon>Basidiomycota</taxon>
        <taxon>Pucciniomycotina</taxon>
        <taxon>Pucciniomycetes</taxon>
        <taxon>Pucciniales</taxon>
        <taxon>Sphaerophragmiaceae</taxon>
        <taxon>Austropuccinia</taxon>
    </lineage>
</organism>
<name>A0A9Q3EQ64_9BASI</name>
<dbReference type="Proteomes" id="UP000765509">
    <property type="component" value="Unassembled WGS sequence"/>
</dbReference>
<accession>A0A9Q3EQ64</accession>
<feature type="compositionally biased region" description="Basic and acidic residues" evidence="1">
    <location>
        <begin position="83"/>
        <end position="117"/>
    </location>
</feature>
<evidence type="ECO:0000313" key="3">
    <source>
        <dbReference type="Proteomes" id="UP000765509"/>
    </source>
</evidence>
<protein>
    <submittedName>
        <fullName evidence="2">Uncharacterized protein</fullName>
    </submittedName>
</protein>
<reference evidence="2" key="1">
    <citation type="submission" date="2021-03" db="EMBL/GenBank/DDBJ databases">
        <title>Draft genome sequence of rust myrtle Austropuccinia psidii MF-1, a brazilian biotype.</title>
        <authorList>
            <person name="Quecine M.C."/>
            <person name="Pachon D.M.R."/>
            <person name="Bonatelli M.L."/>
            <person name="Correr F.H."/>
            <person name="Franceschini L.M."/>
            <person name="Leite T.F."/>
            <person name="Margarido G.R.A."/>
            <person name="Almeida C.A."/>
            <person name="Ferrarezi J.A."/>
            <person name="Labate C.A."/>
        </authorList>
    </citation>
    <scope>NUCLEOTIDE SEQUENCE</scope>
    <source>
        <strain evidence="2">MF-1</strain>
    </source>
</reference>
<sequence length="117" mass="13722">MAIAQIEERGKWKPPKILPENKNIQINVALRQTRQRAARQEGQTQTQQEDKNSTHKPFQKKIPGAYHEEDEEEEEIRVLIPTESKKSQEGKEVHNQDIEVILKDENKEVPRQDSQKM</sequence>
<evidence type="ECO:0000256" key="1">
    <source>
        <dbReference type="SAM" id="MobiDB-lite"/>
    </source>
</evidence>
<comment type="caution">
    <text evidence="2">The sequence shown here is derived from an EMBL/GenBank/DDBJ whole genome shotgun (WGS) entry which is preliminary data.</text>
</comment>
<gene>
    <name evidence="2" type="ORF">O181_066051</name>
</gene>
<dbReference type="EMBL" id="AVOT02032572">
    <property type="protein sequence ID" value="MBW0526336.1"/>
    <property type="molecule type" value="Genomic_DNA"/>
</dbReference>
<feature type="region of interest" description="Disordered" evidence="1">
    <location>
        <begin position="29"/>
        <end position="117"/>
    </location>
</feature>